<dbReference type="Proteomes" id="UP000315440">
    <property type="component" value="Unassembled WGS sequence"/>
</dbReference>
<comment type="caution">
    <text evidence="1">The sequence shown here is derived from an EMBL/GenBank/DDBJ whole genome shotgun (WGS) entry which is preliminary data.</text>
</comment>
<gene>
    <name evidence="1" type="ORF">Mal64_35160</name>
</gene>
<reference evidence="1 2" key="1">
    <citation type="submission" date="2019-02" db="EMBL/GenBank/DDBJ databases">
        <title>Deep-cultivation of Planctomycetes and their phenomic and genomic characterization uncovers novel biology.</title>
        <authorList>
            <person name="Wiegand S."/>
            <person name="Jogler M."/>
            <person name="Boedeker C."/>
            <person name="Pinto D."/>
            <person name="Vollmers J."/>
            <person name="Rivas-Marin E."/>
            <person name="Kohn T."/>
            <person name="Peeters S.H."/>
            <person name="Heuer A."/>
            <person name="Rast P."/>
            <person name="Oberbeckmann S."/>
            <person name="Bunk B."/>
            <person name="Jeske O."/>
            <person name="Meyerdierks A."/>
            <person name="Storesund J.E."/>
            <person name="Kallscheuer N."/>
            <person name="Luecker S."/>
            <person name="Lage O.M."/>
            <person name="Pohl T."/>
            <person name="Merkel B.J."/>
            <person name="Hornburger P."/>
            <person name="Mueller R.-W."/>
            <person name="Bruemmer F."/>
            <person name="Labrenz M."/>
            <person name="Spormann A.M."/>
            <person name="Op Den Camp H."/>
            <person name="Overmann J."/>
            <person name="Amann R."/>
            <person name="Jetten M.S.M."/>
            <person name="Mascher T."/>
            <person name="Medema M.H."/>
            <person name="Devos D.P."/>
            <person name="Kaster A.-K."/>
            <person name="Ovreas L."/>
            <person name="Rohde M."/>
            <person name="Galperin M.Y."/>
            <person name="Jogler C."/>
        </authorList>
    </citation>
    <scope>NUCLEOTIDE SEQUENCE [LARGE SCALE GENOMIC DNA]</scope>
    <source>
        <strain evidence="1 2">Mal64</strain>
    </source>
</reference>
<protein>
    <submittedName>
        <fullName evidence="1">Uncharacterized protein</fullName>
    </submittedName>
</protein>
<dbReference type="RefSeq" id="WP_146402672.1">
    <property type="nucleotide sequence ID" value="NZ_SJPQ01000004.1"/>
</dbReference>
<keyword evidence="2" id="KW-1185">Reference proteome</keyword>
<evidence type="ECO:0000313" key="2">
    <source>
        <dbReference type="Proteomes" id="UP000315440"/>
    </source>
</evidence>
<proteinExistence type="predicted"/>
<dbReference type="EMBL" id="SJPQ01000004">
    <property type="protein sequence ID" value="TWT86687.1"/>
    <property type="molecule type" value="Genomic_DNA"/>
</dbReference>
<sequence>MAAKLEPHCAVKAKERRDSKLKQYNRCGNDSTTEEGRARDEAGALYEVSERSVSKPVAAFIERNKDGDEWKDGGGG</sequence>
<accession>A0A5C5ZI63</accession>
<name>A0A5C5ZI63_9BACT</name>
<organism evidence="1 2">
    <name type="scientific">Pseudobythopirellula maris</name>
    <dbReference type="NCBI Taxonomy" id="2527991"/>
    <lineage>
        <taxon>Bacteria</taxon>
        <taxon>Pseudomonadati</taxon>
        <taxon>Planctomycetota</taxon>
        <taxon>Planctomycetia</taxon>
        <taxon>Pirellulales</taxon>
        <taxon>Lacipirellulaceae</taxon>
        <taxon>Pseudobythopirellula</taxon>
    </lineage>
</organism>
<evidence type="ECO:0000313" key="1">
    <source>
        <dbReference type="EMBL" id="TWT86687.1"/>
    </source>
</evidence>
<dbReference type="AlphaFoldDB" id="A0A5C5ZI63"/>